<dbReference type="Proteomes" id="UP000319818">
    <property type="component" value="Unassembled WGS sequence"/>
</dbReference>
<name>A0A543GBQ2_9PSEU</name>
<dbReference type="CDD" id="cd01282">
    <property type="entry name" value="HTH_MerR-like_sg3"/>
    <property type="match status" value="1"/>
</dbReference>
<dbReference type="PROSITE" id="PS00552">
    <property type="entry name" value="HTH_MERR_1"/>
    <property type="match status" value="1"/>
</dbReference>
<dbReference type="PANTHER" id="PTHR30204:SF93">
    <property type="entry name" value="HTH MERR-TYPE DOMAIN-CONTAINING PROTEIN"/>
    <property type="match status" value="1"/>
</dbReference>
<dbReference type="InterPro" id="IPR047057">
    <property type="entry name" value="MerR_fam"/>
</dbReference>
<evidence type="ECO:0000259" key="2">
    <source>
        <dbReference type="PROSITE" id="PS50937"/>
    </source>
</evidence>
<keyword evidence="4" id="KW-1185">Reference proteome</keyword>
<dbReference type="PROSITE" id="PS50937">
    <property type="entry name" value="HTH_MERR_2"/>
    <property type="match status" value="1"/>
</dbReference>
<evidence type="ECO:0000313" key="4">
    <source>
        <dbReference type="Proteomes" id="UP000319818"/>
    </source>
</evidence>
<organism evidence="3 4">
    <name type="scientific">Pseudonocardia cypriaca</name>
    <dbReference type="NCBI Taxonomy" id="882449"/>
    <lineage>
        <taxon>Bacteria</taxon>
        <taxon>Bacillati</taxon>
        <taxon>Actinomycetota</taxon>
        <taxon>Actinomycetes</taxon>
        <taxon>Pseudonocardiales</taxon>
        <taxon>Pseudonocardiaceae</taxon>
        <taxon>Pseudonocardia</taxon>
    </lineage>
</organism>
<dbReference type="EMBL" id="VFPH01000001">
    <property type="protein sequence ID" value="TQM43503.1"/>
    <property type="molecule type" value="Genomic_DNA"/>
</dbReference>
<evidence type="ECO:0000256" key="1">
    <source>
        <dbReference type="ARBA" id="ARBA00023125"/>
    </source>
</evidence>
<reference evidence="3 4" key="1">
    <citation type="submission" date="2019-06" db="EMBL/GenBank/DDBJ databases">
        <title>Sequencing the genomes of 1000 actinobacteria strains.</title>
        <authorList>
            <person name="Klenk H.-P."/>
        </authorList>
    </citation>
    <scope>NUCLEOTIDE SEQUENCE [LARGE SCALE GENOMIC DNA]</scope>
    <source>
        <strain evidence="3 4">DSM 45511</strain>
    </source>
</reference>
<dbReference type="AlphaFoldDB" id="A0A543GBQ2"/>
<dbReference type="SMART" id="SM00422">
    <property type="entry name" value="HTH_MERR"/>
    <property type="match status" value="1"/>
</dbReference>
<dbReference type="OrthoDB" id="3824912at2"/>
<keyword evidence="1 3" id="KW-0238">DNA-binding</keyword>
<gene>
    <name evidence="3" type="ORF">FB388_0849</name>
</gene>
<dbReference type="Pfam" id="PF00376">
    <property type="entry name" value="MerR"/>
    <property type="match status" value="1"/>
</dbReference>
<dbReference type="PANTHER" id="PTHR30204">
    <property type="entry name" value="REDOX-CYCLING DRUG-SENSING TRANSCRIPTIONAL ACTIVATOR SOXR"/>
    <property type="match status" value="1"/>
</dbReference>
<accession>A0A543GBQ2</accession>
<dbReference type="RefSeq" id="WP_142097125.1">
    <property type="nucleotide sequence ID" value="NZ_VFPH01000001.1"/>
</dbReference>
<dbReference type="SUPFAM" id="SSF46955">
    <property type="entry name" value="Putative DNA-binding domain"/>
    <property type="match status" value="1"/>
</dbReference>
<sequence length="119" mass="13223">MLIGELARMTSVSPRLLRYYEQQGLLTSTRLPNGYRDYADDAPMIVGQIRALLDAGLPTEVIREVLPCAEGKPPRFDACPSLSALLQEVLENIEARMDKLAHHRQALTRYLDAAASASR</sequence>
<evidence type="ECO:0000313" key="3">
    <source>
        <dbReference type="EMBL" id="TQM43503.1"/>
    </source>
</evidence>
<feature type="domain" description="HTH merR-type" evidence="2">
    <location>
        <begin position="1"/>
        <end position="68"/>
    </location>
</feature>
<comment type="caution">
    <text evidence="3">The sequence shown here is derived from an EMBL/GenBank/DDBJ whole genome shotgun (WGS) entry which is preliminary data.</text>
</comment>
<proteinExistence type="predicted"/>
<dbReference type="InterPro" id="IPR000551">
    <property type="entry name" value="MerR-type_HTH_dom"/>
</dbReference>
<dbReference type="InterPro" id="IPR009061">
    <property type="entry name" value="DNA-bd_dom_put_sf"/>
</dbReference>
<protein>
    <submittedName>
        <fullName evidence="3">DNA-binding transcriptional MerR regulator</fullName>
    </submittedName>
</protein>
<dbReference type="GO" id="GO:0003700">
    <property type="term" value="F:DNA-binding transcription factor activity"/>
    <property type="evidence" value="ECO:0007669"/>
    <property type="project" value="InterPro"/>
</dbReference>
<dbReference type="Gene3D" id="1.10.1660.10">
    <property type="match status" value="1"/>
</dbReference>
<dbReference type="GO" id="GO:0003677">
    <property type="term" value="F:DNA binding"/>
    <property type="evidence" value="ECO:0007669"/>
    <property type="project" value="UniProtKB-KW"/>
</dbReference>